<protein>
    <recommendedName>
        <fullName evidence="4">F-box domain-containing protein</fullName>
    </recommendedName>
</protein>
<dbReference type="AlphaFoldDB" id="A0A423VMT9"/>
<proteinExistence type="predicted"/>
<dbReference type="OrthoDB" id="5304511at2759"/>
<organism evidence="2 3">
    <name type="scientific">Cytospora chrysosperma</name>
    <name type="common">Cytospora canker fungus</name>
    <name type="synonym">Sphaeria chrysosperma</name>
    <dbReference type="NCBI Taxonomy" id="252740"/>
    <lineage>
        <taxon>Eukaryota</taxon>
        <taxon>Fungi</taxon>
        <taxon>Dikarya</taxon>
        <taxon>Ascomycota</taxon>
        <taxon>Pezizomycotina</taxon>
        <taxon>Sordariomycetes</taxon>
        <taxon>Sordariomycetidae</taxon>
        <taxon>Diaporthales</taxon>
        <taxon>Cytosporaceae</taxon>
        <taxon>Cytospora</taxon>
    </lineage>
</organism>
<evidence type="ECO:0000256" key="1">
    <source>
        <dbReference type="SAM" id="MobiDB-lite"/>
    </source>
</evidence>
<evidence type="ECO:0000313" key="2">
    <source>
        <dbReference type="EMBL" id="ROV92313.1"/>
    </source>
</evidence>
<feature type="region of interest" description="Disordered" evidence="1">
    <location>
        <begin position="1"/>
        <end position="38"/>
    </location>
</feature>
<dbReference type="Proteomes" id="UP000284375">
    <property type="component" value="Unassembled WGS sequence"/>
</dbReference>
<gene>
    <name evidence="2" type="ORF">VSDG_07262</name>
</gene>
<accession>A0A423VMT9</accession>
<sequence length="461" mass="52913">MDELTSSLRTLGTGDTSSRVTEPARDPDSDLDSSTAPYPSLEKLPVEIQRLVLSKAPTLPSLSALVHASPRLHRVYVDNRAAILRSVLVEVLDGMLVDALGAYESSTDTFQKVREESLLWAFVERQEAKYTTTGIDWTVELSLDDMIHLLRFHTSVVEPLTERYASWALASLPSSSTNDQAGQQPLSDTERCRIQRAMYRLQIFCNVCGSLGEERSSRERIEDDIDRLRVLSMFPAWEIEEIMCLHRFAEDIYRDIFRQVAWDLNEARNPKYKNVDMTSVNEDLLLTGNDGTEHGYISQHSLNAVLRCGLQLLSDTVKTKDHEQLVMMTRSAIISGMGEHRGYYGNDWIDDAVEELVQMERRERWYSHCDSAQDLRQKMIFDGDRLDSPPLAWVLFWQGEYSNLIGNRVPEALRRWGFVMWDAARLNSRAEARIGYEWWQSYGGSDPREQNYDPSVIDIER</sequence>
<feature type="compositionally biased region" description="Polar residues" evidence="1">
    <location>
        <begin position="1"/>
        <end position="20"/>
    </location>
</feature>
<comment type="caution">
    <text evidence="2">The sequence shown here is derived from an EMBL/GenBank/DDBJ whole genome shotgun (WGS) entry which is preliminary data.</text>
</comment>
<reference evidence="2 3" key="1">
    <citation type="submission" date="2015-09" db="EMBL/GenBank/DDBJ databases">
        <title>Host preference determinants of Valsa canker pathogens revealed by comparative genomics.</title>
        <authorList>
            <person name="Yin Z."/>
            <person name="Huang L."/>
        </authorList>
    </citation>
    <scope>NUCLEOTIDE SEQUENCE [LARGE SCALE GENOMIC DNA]</scope>
    <source>
        <strain evidence="2 3">YSFL</strain>
    </source>
</reference>
<evidence type="ECO:0000313" key="3">
    <source>
        <dbReference type="Proteomes" id="UP000284375"/>
    </source>
</evidence>
<name>A0A423VMT9_CYTCH</name>
<keyword evidence="3" id="KW-1185">Reference proteome</keyword>
<dbReference type="EMBL" id="LJZO01000038">
    <property type="protein sequence ID" value="ROV92313.1"/>
    <property type="molecule type" value="Genomic_DNA"/>
</dbReference>
<evidence type="ECO:0008006" key="4">
    <source>
        <dbReference type="Google" id="ProtNLM"/>
    </source>
</evidence>